<organism evidence="3 4">
    <name type="scientific">Chenopodium quinoa</name>
    <name type="common">Quinoa</name>
    <dbReference type="NCBI Taxonomy" id="63459"/>
    <lineage>
        <taxon>Eukaryota</taxon>
        <taxon>Viridiplantae</taxon>
        <taxon>Streptophyta</taxon>
        <taxon>Embryophyta</taxon>
        <taxon>Tracheophyta</taxon>
        <taxon>Spermatophyta</taxon>
        <taxon>Magnoliopsida</taxon>
        <taxon>eudicotyledons</taxon>
        <taxon>Gunneridae</taxon>
        <taxon>Pentapetalae</taxon>
        <taxon>Caryophyllales</taxon>
        <taxon>Chenopodiaceae</taxon>
        <taxon>Chenopodioideae</taxon>
        <taxon>Atripliceae</taxon>
        <taxon>Chenopodium</taxon>
    </lineage>
</organism>
<dbReference type="Pfam" id="PF13456">
    <property type="entry name" value="RVT_3"/>
    <property type="match status" value="1"/>
</dbReference>
<dbReference type="AlphaFoldDB" id="A0A803MTY3"/>
<accession>A0A803MTY3</accession>
<evidence type="ECO:0000259" key="2">
    <source>
        <dbReference type="Pfam" id="PF13456"/>
    </source>
</evidence>
<dbReference type="Proteomes" id="UP000596660">
    <property type="component" value="Unplaced"/>
</dbReference>
<feature type="coiled-coil region" evidence="1">
    <location>
        <begin position="293"/>
        <end position="320"/>
    </location>
</feature>
<reference evidence="3" key="1">
    <citation type="journal article" date="2017" name="Nature">
        <title>The genome of Chenopodium quinoa.</title>
        <authorList>
            <person name="Jarvis D.E."/>
            <person name="Ho Y.S."/>
            <person name="Lightfoot D.J."/>
            <person name="Schmoeckel S.M."/>
            <person name="Li B."/>
            <person name="Borm T.J.A."/>
            <person name="Ohyanagi H."/>
            <person name="Mineta K."/>
            <person name="Michell C.T."/>
            <person name="Saber N."/>
            <person name="Kharbatia N.M."/>
            <person name="Rupper R.R."/>
            <person name="Sharp A.R."/>
            <person name="Dally N."/>
            <person name="Boughton B.A."/>
            <person name="Woo Y.H."/>
            <person name="Gao G."/>
            <person name="Schijlen E.G.W.M."/>
            <person name="Guo X."/>
            <person name="Momin A.A."/>
            <person name="Negrao S."/>
            <person name="Al-Babili S."/>
            <person name="Gehring C."/>
            <person name="Roessner U."/>
            <person name="Jung C."/>
            <person name="Murphy K."/>
            <person name="Arold S.T."/>
            <person name="Gojobori T."/>
            <person name="van der Linden C.G."/>
            <person name="van Loo E.N."/>
            <person name="Jellen E.N."/>
            <person name="Maughan P.J."/>
            <person name="Tester M."/>
        </authorList>
    </citation>
    <scope>NUCLEOTIDE SEQUENCE [LARGE SCALE GENOMIC DNA]</scope>
    <source>
        <strain evidence="3">cv. PI 614886</strain>
    </source>
</reference>
<dbReference type="GO" id="GO:0003676">
    <property type="term" value="F:nucleic acid binding"/>
    <property type="evidence" value="ECO:0007669"/>
    <property type="project" value="InterPro"/>
</dbReference>
<dbReference type="Gramene" id="AUR62035205-RA">
    <property type="protein sequence ID" value="AUR62035205-RA:cds"/>
    <property type="gene ID" value="AUR62035205"/>
</dbReference>
<evidence type="ECO:0000313" key="3">
    <source>
        <dbReference type="EnsemblPlants" id="AUR62035205-RA:cds"/>
    </source>
</evidence>
<keyword evidence="4" id="KW-1185">Reference proteome</keyword>
<dbReference type="GO" id="GO:0004523">
    <property type="term" value="F:RNA-DNA hybrid ribonuclease activity"/>
    <property type="evidence" value="ECO:0007669"/>
    <property type="project" value="InterPro"/>
</dbReference>
<dbReference type="Gene3D" id="3.30.420.10">
    <property type="entry name" value="Ribonuclease H-like superfamily/Ribonuclease H"/>
    <property type="match status" value="1"/>
</dbReference>
<sequence length="388" mass="44452">MRKMKEYLANPLILSKPKEGEPLQHYLAVVEGTISAVLTREEDKEQFPIYYVSKPYSVRKPDFSPALEQEAQKEALSLQEPKPAQKWRFHTDGAANIREYEALITRLTIAKDMRIKHQEVISDSLLIVNQINGEYAAKDAKMVAYLEVVRNLIKEFKFKIAQVPRNLNTKVDALANLGSNINPDEFGATPLVHVMYPSIEKESTMNVYEVQENPTDEEDSWTKPFKDFLTNKVAPKGKVVAHAFVMKASKYCLISNVLFKKSAAMIPMEVEVPTARYGLMTKDRNQSELAYNLDTVKEIRDDAKMRMEAYQQEVARIFNKNVRVKIFKVGDWALRKVYENTREVNTGKLAPNWEGPYEITKVVGNRAYRLRNVEGKEAKSNEAGMQHI</sequence>
<dbReference type="PANTHER" id="PTHR48475:SF2">
    <property type="entry name" value="RIBONUCLEASE H"/>
    <property type="match status" value="1"/>
</dbReference>
<proteinExistence type="predicted"/>
<keyword evidence="1" id="KW-0175">Coiled coil</keyword>
<evidence type="ECO:0000313" key="4">
    <source>
        <dbReference type="Proteomes" id="UP000596660"/>
    </source>
</evidence>
<dbReference type="InterPro" id="IPR036397">
    <property type="entry name" value="RNaseH_sf"/>
</dbReference>
<feature type="domain" description="RNase H type-1" evidence="2">
    <location>
        <begin position="89"/>
        <end position="177"/>
    </location>
</feature>
<name>A0A803MTY3_CHEQI</name>
<dbReference type="InterPro" id="IPR002156">
    <property type="entry name" value="RNaseH_domain"/>
</dbReference>
<reference evidence="3" key="2">
    <citation type="submission" date="2021-03" db="UniProtKB">
        <authorList>
            <consortium name="EnsemblPlants"/>
        </authorList>
    </citation>
    <scope>IDENTIFICATION</scope>
</reference>
<protein>
    <recommendedName>
        <fullName evidence="2">RNase H type-1 domain-containing protein</fullName>
    </recommendedName>
</protein>
<dbReference type="EnsemblPlants" id="AUR62035205-RA">
    <property type="protein sequence ID" value="AUR62035205-RA:cds"/>
    <property type="gene ID" value="AUR62035205"/>
</dbReference>
<dbReference type="PANTHER" id="PTHR48475">
    <property type="entry name" value="RIBONUCLEASE H"/>
    <property type="match status" value="1"/>
</dbReference>
<dbReference type="InterPro" id="IPR012337">
    <property type="entry name" value="RNaseH-like_sf"/>
</dbReference>
<evidence type="ECO:0000256" key="1">
    <source>
        <dbReference type="SAM" id="Coils"/>
    </source>
</evidence>
<dbReference type="SUPFAM" id="SSF53098">
    <property type="entry name" value="Ribonuclease H-like"/>
    <property type="match status" value="1"/>
</dbReference>